<feature type="signal peptide" evidence="1">
    <location>
        <begin position="1"/>
        <end position="21"/>
    </location>
</feature>
<accession>A0A2M8HA13</accession>
<sequence length="67" mass="7384">MKAVKWVLGCCLMLVCAIALAAEPPVKKSRNGICHPKGGTYYSRTKYYEPYDSMQACLDSGGRAPKR</sequence>
<dbReference type="EMBL" id="PGCP01000013">
    <property type="protein sequence ID" value="PJC93422.1"/>
    <property type="molecule type" value="Genomic_DNA"/>
</dbReference>
<organism evidence="2 3">
    <name type="scientific">Aeromonas lusitana</name>
    <dbReference type="NCBI Taxonomy" id="931529"/>
    <lineage>
        <taxon>Bacteria</taxon>
        <taxon>Pseudomonadati</taxon>
        <taxon>Pseudomonadota</taxon>
        <taxon>Gammaproteobacteria</taxon>
        <taxon>Aeromonadales</taxon>
        <taxon>Aeromonadaceae</taxon>
        <taxon>Aeromonas</taxon>
    </lineage>
</organism>
<dbReference type="OrthoDB" id="5196645at2"/>
<evidence type="ECO:0008006" key="4">
    <source>
        <dbReference type="Google" id="ProtNLM"/>
    </source>
</evidence>
<dbReference type="AlphaFoldDB" id="A0A2M8HA13"/>
<name>A0A2M8HA13_9GAMM</name>
<evidence type="ECO:0000256" key="1">
    <source>
        <dbReference type="SAM" id="SignalP"/>
    </source>
</evidence>
<dbReference type="Proteomes" id="UP000232060">
    <property type="component" value="Unassembled WGS sequence"/>
</dbReference>
<feature type="chain" id="PRO_5014967510" description="Secreted protein" evidence="1">
    <location>
        <begin position="22"/>
        <end position="67"/>
    </location>
</feature>
<dbReference type="RefSeq" id="WP_100859684.1">
    <property type="nucleotide sequence ID" value="NZ_PGCP01000013.1"/>
</dbReference>
<keyword evidence="3" id="KW-1185">Reference proteome</keyword>
<keyword evidence="1" id="KW-0732">Signal</keyword>
<gene>
    <name evidence="2" type="ORF">CUC44_09295</name>
</gene>
<proteinExistence type="predicted"/>
<evidence type="ECO:0000313" key="2">
    <source>
        <dbReference type="EMBL" id="PJC93422.1"/>
    </source>
</evidence>
<reference evidence="2 3" key="1">
    <citation type="submission" date="2017-11" db="EMBL/GenBank/DDBJ databases">
        <title>Draft genome sequence of environmental isolate Aeromonas lusitania sp. nov. MDC 2473.</title>
        <authorList>
            <person name="Colston S.M."/>
            <person name="Navarro A."/>
            <person name="Martinez-Murcia A.J."/>
            <person name="Graf J."/>
        </authorList>
    </citation>
    <scope>NUCLEOTIDE SEQUENCE [LARGE SCALE GENOMIC DNA]</scope>
    <source>
        <strain evidence="2 3">MDC 2473</strain>
    </source>
</reference>
<evidence type="ECO:0000313" key="3">
    <source>
        <dbReference type="Proteomes" id="UP000232060"/>
    </source>
</evidence>
<protein>
    <recommendedName>
        <fullName evidence="4">Secreted protein</fullName>
    </recommendedName>
</protein>
<comment type="caution">
    <text evidence="2">The sequence shown here is derived from an EMBL/GenBank/DDBJ whole genome shotgun (WGS) entry which is preliminary data.</text>
</comment>